<protein>
    <submittedName>
        <fullName evidence="2">Uncharacterized protein</fullName>
    </submittedName>
</protein>
<dbReference type="AlphaFoldDB" id="A0A7T3V627"/>
<sequence>MILFIFAWLNGNGYEAAALPAAEALFSQLSWVVALSEAFMLPPFLYWFYLQVCGKTVFPKWIAFTNVLVIYGILLLVKTAMPDGSFRIGFTNGLMSASMIIWFGIMLAWSVRHLQTGVPDSKDRRTGGCYDK</sequence>
<feature type="transmembrane region" description="Helical" evidence="1">
    <location>
        <begin position="61"/>
        <end position="81"/>
    </location>
</feature>
<evidence type="ECO:0000313" key="3">
    <source>
        <dbReference type="Proteomes" id="UP000595224"/>
    </source>
</evidence>
<keyword evidence="3" id="KW-1185">Reference proteome</keyword>
<reference evidence="2 3" key="1">
    <citation type="submission" date="2020-11" db="EMBL/GenBank/DDBJ databases">
        <title>Treponema Peruensis nv. sp., first commensal Treponema isolated from human feces.</title>
        <authorList>
            <person name="Belkhou C."/>
            <person name="Raes J."/>
        </authorList>
    </citation>
    <scope>NUCLEOTIDE SEQUENCE [LARGE SCALE GENOMIC DNA]</scope>
    <source>
        <strain evidence="2 3">RCC2812</strain>
    </source>
</reference>
<gene>
    <name evidence="2" type="ORF">IWA51_05645</name>
</gene>
<evidence type="ECO:0000256" key="1">
    <source>
        <dbReference type="SAM" id="Phobius"/>
    </source>
</evidence>
<keyword evidence="1" id="KW-0472">Membrane</keyword>
<proteinExistence type="predicted"/>
<organism evidence="2 3">
    <name type="scientific">Treponema peruense</name>
    <dbReference type="NCBI Taxonomy" id="2787628"/>
    <lineage>
        <taxon>Bacteria</taxon>
        <taxon>Pseudomonadati</taxon>
        <taxon>Spirochaetota</taxon>
        <taxon>Spirochaetia</taxon>
        <taxon>Spirochaetales</taxon>
        <taxon>Treponemataceae</taxon>
        <taxon>Treponema</taxon>
    </lineage>
</organism>
<dbReference type="EMBL" id="CP064936">
    <property type="protein sequence ID" value="QQA02066.1"/>
    <property type="molecule type" value="Genomic_DNA"/>
</dbReference>
<dbReference type="Proteomes" id="UP000595224">
    <property type="component" value="Chromosome"/>
</dbReference>
<keyword evidence="1" id="KW-1133">Transmembrane helix</keyword>
<evidence type="ECO:0000313" key="2">
    <source>
        <dbReference type="EMBL" id="QQA02066.1"/>
    </source>
</evidence>
<feature type="transmembrane region" description="Helical" evidence="1">
    <location>
        <begin position="93"/>
        <end position="111"/>
    </location>
</feature>
<feature type="transmembrane region" description="Helical" evidence="1">
    <location>
        <begin position="28"/>
        <end position="49"/>
    </location>
</feature>
<keyword evidence="1" id="KW-0812">Transmembrane</keyword>
<accession>A0A7T3V627</accession>
<name>A0A7T3V627_9SPIR</name>
<dbReference type="KEGG" id="tper:IWA51_05645"/>